<dbReference type="SUPFAM" id="SSF56112">
    <property type="entry name" value="Protein kinase-like (PK-like)"/>
    <property type="match status" value="1"/>
</dbReference>
<evidence type="ECO:0000259" key="9">
    <source>
        <dbReference type="Pfam" id="PF07714"/>
    </source>
</evidence>
<dbReference type="InterPro" id="IPR050122">
    <property type="entry name" value="RTK"/>
</dbReference>
<keyword evidence="7" id="KW-0472">Membrane</keyword>
<dbReference type="EMBL" id="CALNXK010000011">
    <property type="protein sequence ID" value="CAH3043769.1"/>
    <property type="molecule type" value="Genomic_DNA"/>
</dbReference>
<evidence type="ECO:0000256" key="7">
    <source>
        <dbReference type="ARBA" id="ARBA00023136"/>
    </source>
</evidence>
<keyword evidence="5" id="KW-0067">ATP-binding</keyword>
<dbReference type="Pfam" id="PF07714">
    <property type="entry name" value="PK_Tyr_Ser-Thr"/>
    <property type="match status" value="1"/>
</dbReference>
<proteinExistence type="predicted"/>
<evidence type="ECO:0000313" key="10">
    <source>
        <dbReference type="EMBL" id="CAH3043769.1"/>
    </source>
</evidence>
<evidence type="ECO:0000313" key="11">
    <source>
        <dbReference type="Proteomes" id="UP001159405"/>
    </source>
</evidence>
<evidence type="ECO:0000256" key="8">
    <source>
        <dbReference type="ARBA" id="ARBA00023170"/>
    </source>
</evidence>
<comment type="subcellular location">
    <subcellularLocation>
        <location evidence="1">Membrane</location>
    </subcellularLocation>
</comment>
<accession>A0ABN8N5R6</accession>
<keyword evidence="6" id="KW-1133">Transmembrane helix</keyword>
<dbReference type="Gene3D" id="1.10.510.10">
    <property type="entry name" value="Transferase(Phosphotransferase) domain 1"/>
    <property type="match status" value="1"/>
</dbReference>
<dbReference type="Proteomes" id="UP001159405">
    <property type="component" value="Unassembled WGS sequence"/>
</dbReference>
<keyword evidence="4" id="KW-0547">Nucleotide-binding</keyword>
<protein>
    <recommendedName>
        <fullName evidence="9">Serine-threonine/tyrosine-protein kinase catalytic domain-containing protein</fullName>
    </recommendedName>
</protein>
<comment type="caution">
    <text evidence="10">The sequence shown here is derived from an EMBL/GenBank/DDBJ whole genome shotgun (WGS) entry which is preliminary data.</text>
</comment>
<reference evidence="10 11" key="1">
    <citation type="submission" date="2022-05" db="EMBL/GenBank/DDBJ databases">
        <authorList>
            <consortium name="Genoscope - CEA"/>
            <person name="William W."/>
        </authorList>
    </citation>
    <scope>NUCLEOTIDE SEQUENCE [LARGE SCALE GENOMIC DNA]</scope>
</reference>
<evidence type="ECO:0000256" key="1">
    <source>
        <dbReference type="ARBA" id="ARBA00004370"/>
    </source>
</evidence>
<dbReference type="InterPro" id="IPR001245">
    <property type="entry name" value="Ser-Thr/Tyr_kinase_cat_dom"/>
</dbReference>
<organism evidence="10 11">
    <name type="scientific">Porites lobata</name>
    <dbReference type="NCBI Taxonomy" id="104759"/>
    <lineage>
        <taxon>Eukaryota</taxon>
        <taxon>Metazoa</taxon>
        <taxon>Cnidaria</taxon>
        <taxon>Anthozoa</taxon>
        <taxon>Hexacorallia</taxon>
        <taxon>Scleractinia</taxon>
        <taxon>Fungiina</taxon>
        <taxon>Poritidae</taxon>
        <taxon>Porites</taxon>
    </lineage>
</organism>
<gene>
    <name evidence="10" type="ORF">PLOB_00002645</name>
</gene>
<evidence type="ECO:0000256" key="3">
    <source>
        <dbReference type="ARBA" id="ARBA00022729"/>
    </source>
</evidence>
<evidence type="ECO:0000256" key="4">
    <source>
        <dbReference type="ARBA" id="ARBA00022741"/>
    </source>
</evidence>
<keyword evidence="8" id="KW-0675">Receptor</keyword>
<keyword evidence="11" id="KW-1185">Reference proteome</keyword>
<evidence type="ECO:0000256" key="5">
    <source>
        <dbReference type="ARBA" id="ARBA00022840"/>
    </source>
</evidence>
<keyword evidence="3" id="KW-0732">Signal</keyword>
<evidence type="ECO:0000256" key="6">
    <source>
        <dbReference type="ARBA" id="ARBA00022989"/>
    </source>
</evidence>
<evidence type="ECO:0000256" key="2">
    <source>
        <dbReference type="ARBA" id="ARBA00022692"/>
    </source>
</evidence>
<dbReference type="PANTHER" id="PTHR24416:SF550">
    <property type="entry name" value="FIBROBLAST GROWTH FACTOR RECEPTOR HOMOLOG 1-RELATED"/>
    <property type="match status" value="1"/>
</dbReference>
<name>A0ABN8N5R6_9CNID</name>
<sequence length="116" mass="13272">MDQTEIRVPFLQRHLHTSFTPSRPFFVPVLVSLSHALLPSLSLMSKEMFTFILLHKGPLCIVVEFAPNGDLRQFLRDRRPTVECRTTLTLIDLVSCPYQVCAGMEYLSSKNVCDKM</sequence>
<dbReference type="InterPro" id="IPR011009">
    <property type="entry name" value="Kinase-like_dom_sf"/>
</dbReference>
<keyword evidence="2" id="KW-0812">Transmembrane</keyword>
<feature type="domain" description="Serine-threonine/tyrosine-protein kinase catalytic" evidence="9">
    <location>
        <begin position="52"/>
        <end position="112"/>
    </location>
</feature>
<dbReference type="PANTHER" id="PTHR24416">
    <property type="entry name" value="TYROSINE-PROTEIN KINASE RECEPTOR"/>
    <property type="match status" value="1"/>
</dbReference>